<accession>A0A7R8VQK1</accession>
<evidence type="ECO:0000313" key="1">
    <source>
        <dbReference type="EMBL" id="CAD7202182.1"/>
    </source>
</evidence>
<organism evidence="1">
    <name type="scientific">Timema douglasi</name>
    <name type="common">Walking stick</name>
    <dbReference type="NCBI Taxonomy" id="61478"/>
    <lineage>
        <taxon>Eukaryota</taxon>
        <taxon>Metazoa</taxon>
        <taxon>Ecdysozoa</taxon>
        <taxon>Arthropoda</taxon>
        <taxon>Hexapoda</taxon>
        <taxon>Insecta</taxon>
        <taxon>Pterygota</taxon>
        <taxon>Neoptera</taxon>
        <taxon>Polyneoptera</taxon>
        <taxon>Phasmatodea</taxon>
        <taxon>Timematodea</taxon>
        <taxon>Timematoidea</taxon>
        <taxon>Timematidae</taxon>
        <taxon>Timema</taxon>
    </lineage>
</organism>
<sequence>MLGSGREKENLERVYRLCAQCELRVKETLIKQKSLLLGLKQKWQRSGKTEERKKMSSLCSGFFTHFPSFPSVHGWECCHQPSQVQAVKENSEVEGYLSTLNVTTELLKFSTNFRKSGKPYGKSFLSTLGSFEKQSPRLGSLVYCKSSTLDHAAIETITPLATPSEYSWLLRRLTSYSRQASSLLGIWLTIACVSRFEKDHVVWLFDVFEAWPLNIHKVVVPPALRHELSLTALGIVLYLASLFKGHRMVDYLCLLFWTQLHVQCWVLRFNLISTINYSMLQVTTSFVVTVLNILSLMTPHRIFLNTTAKYFLPRKVPVPLHSTRTLGVTHRLLGGWVELCRAWGRGGWSEGEGERLAEESR</sequence>
<protein>
    <submittedName>
        <fullName evidence="1">Uncharacterized protein</fullName>
    </submittedName>
</protein>
<reference evidence="1" key="1">
    <citation type="submission" date="2020-11" db="EMBL/GenBank/DDBJ databases">
        <authorList>
            <person name="Tran Van P."/>
        </authorList>
    </citation>
    <scope>NUCLEOTIDE SEQUENCE</scope>
</reference>
<proteinExistence type="predicted"/>
<dbReference type="AlphaFoldDB" id="A0A7R8VQK1"/>
<name>A0A7R8VQK1_TIMDO</name>
<gene>
    <name evidence="1" type="ORF">TDIB3V08_LOCUS8367</name>
</gene>
<dbReference type="EMBL" id="OA569077">
    <property type="protein sequence ID" value="CAD7202182.1"/>
    <property type="molecule type" value="Genomic_DNA"/>
</dbReference>